<evidence type="ECO:0000313" key="7">
    <source>
        <dbReference type="Proteomes" id="UP000075420"/>
    </source>
</evidence>
<dbReference type="GO" id="GO:0046872">
    <property type="term" value="F:metal ion binding"/>
    <property type="evidence" value="ECO:0007669"/>
    <property type="project" value="UniProtKB-KW"/>
</dbReference>
<evidence type="ECO:0000259" key="5">
    <source>
        <dbReference type="PROSITE" id="PS51007"/>
    </source>
</evidence>
<evidence type="ECO:0000313" key="6">
    <source>
        <dbReference type="EMBL" id="KYF47768.1"/>
    </source>
</evidence>
<accession>A0A150NZP9</accession>
<evidence type="ECO:0000256" key="3">
    <source>
        <dbReference type="ARBA" id="ARBA00023004"/>
    </source>
</evidence>
<keyword evidence="3 4" id="KW-0408">Iron</keyword>
<gene>
    <name evidence="6" type="ORF">BE08_42665</name>
</gene>
<organism evidence="6 7">
    <name type="scientific">Sorangium cellulosum</name>
    <name type="common">Polyangium cellulosum</name>
    <dbReference type="NCBI Taxonomy" id="56"/>
    <lineage>
        <taxon>Bacteria</taxon>
        <taxon>Pseudomonadati</taxon>
        <taxon>Myxococcota</taxon>
        <taxon>Polyangia</taxon>
        <taxon>Polyangiales</taxon>
        <taxon>Polyangiaceae</taxon>
        <taxon>Sorangium</taxon>
    </lineage>
</organism>
<dbReference type="AlphaFoldDB" id="A0A150NZP9"/>
<dbReference type="PROSITE" id="PS51007">
    <property type="entry name" value="CYTC"/>
    <property type="match status" value="1"/>
</dbReference>
<dbReference type="Gene3D" id="1.10.760.10">
    <property type="entry name" value="Cytochrome c-like domain"/>
    <property type="match status" value="1"/>
</dbReference>
<dbReference type="GO" id="GO:0009055">
    <property type="term" value="F:electron transfer activity"/>
    <property type="evidence" value="ECO:0007669"/>
    <property type="project" value="InterPro"/>
</dbReference>
<dbReference type="SUPFAM" id="SSF46626">
    <property type="entry name" value="Cytochrome c"/>
    <property type="match status" value="1"/>
</dbReference>
<reference evidence="6 7" key="1">
    <citation type="submission" date="2014-02" db="EMBL/GenBank/DDBJ databases">
        <title>The small core and large imbalanced accessory genome model reveals a collaborative survival strategy of Sorangium cellulosum strains in nature.</title>
        <authorList>
            <person name="Han K."/>
            <person name="Peng R."/>
            <person name="Blom J."/>
            <person name="Li Y.-Z."/>
        </authorList>
    </citation>
    <scope>NUCLEOTIDE SEQUENCE [LARGE SCALE GENOMIC DNA]</scope>
    <source>
        <strain evidence="6 7">So0157-25</strain>
    </source>
</reference>
<dbReference type="GO" id="GO:0020037">
    <property type="term" value="F:heme binding"/>
    <property type="evidence" value="ECO:0007669"/>
    <property type="project" value="InterPro"/>
</dbReference>
<feature type="domain" description="Cytochrome c" evidence="5">
    <location>
        <begin position="101"/>
        <end position="187"/>
    </location>
</feature>
<dbReference type="EMBL" id="JELY01003580">
    <property type="protein sequence ID" value="KYF47768.1"/>
    <property type="molecule type" value="Genomic_DNA"/>
</dbReference>
<protein>
    <recommendedName>
        <fullName evidence="5">Cytochrome c domain-containing protein</fullName>
    </recommendedName>
</protein>
<evidence type="ECO:0000256" key="2">
    <source>
        <dbReference type="ARBA" id="ARBA00022723"/>
    </source>
</evidence>
<evidence type="ECO:0000256" key="1">
    <source>
        <dbReference type="ARBA" id="ARBA00022617"/>
    </source>
</evidence>
<proteinExistence type="predicted"/>
<evidence type="ECO:0000256" key="4">
    <source>
        <dbReference type="PROSITE-ProRule" id="PRU00433"/>
    </source>
</evidence>
<dbReference type="Pfam" id="PF13442">
    <property type="entry name" value="Cytochrome_CBB3"/>
    <property type="match status" value="1"/>
</dbReference>
<dbReference type="PANTHER" id="PTHR40394:SF2">
    <property type="entry name" value="QUINOL:CYTOCHROME C OXIDOREDUCTASE MEMBRANE PROTEIN"/>
    <property type="match status" value="1"/>
</dbReference>
<dbReference type="InterPro" id="IPR036909">
    <property type="entry name" value="Cyt_c-like_dom_sf"/>
</dbReference>
<keyword evidence="2 4" id="KW-0479">Metal-binding</keyword>
<dbReference type="InterPro" id="IPR009056">
    <property type="entry name" value="Cyt_c-like_dom"/>
</dbReference>
<dbReference type="Proteomes" id="UP000075420">
    <property type="component" value="Unassembled WGS sequence"/>
</dbReference>
<keyword evidence="1 4" id="KW-0349">Heme</keyword>
<sequence>MTRGRSAALAGLAAAICVGCTPATPEVEEPGEADALDLERMIRQKRYAPYEPAEVFEDGAVMRRPPDGTVPHDRVTGDPGLTRGVAGGAYVDRIPIPVTLELVQYGKGRYEIFCGACHGVAGDGESVVAQNMTQRRPPSLVDARVQAFPPGRVYQVIVEGYGLMRSYEANIPLRERWAIVAYLKALGRSRAAALDALPPPLRERALKELP</sequence>
<name>A0A150NZP9_SORCE</name>
<dbReference type="PANTHER" id="PTHR40394">
    <property type="entry name" value="LIPOPROTEIN-RELATED"/>
    <property type="match status" value="1"/>
</dbReference>
<comment type="caution">
    <text evidence="6">The sequence shown here is derived from an EMBL/GenBank/DDBJ whole genome shotgun (WGS) entry which is preliminary data.</text>
</comment>